<evidence type="ECO:0000313" key="4">
    <source>
        <dbReference type="Proteomes" id="UP000183365"/>
    </source>
</evidence>
<keyword evidence="1" id="KW-0694">RNA-binding</keyword>
<gene>
    <name evidence="3" type="ORF">HGUI_00993</name>
</gene>
<dbReference type="InterPro" id="IPR004088">
    <property type="entry name" value="KH_dom_type_1"/>
</dbReference>
<protein>
    <recommendedName>
        <fullName evidence="2">K Homology domain-containing protein</fullName>
    </recommendedName>
</protein>
<dbReference type="OrthoDB" id="271862at2759"/>
<organism evidence="3 4">
    <name type="scientific">Hanseniaspora guilliermondii</name>
    <dbReference type="NCBI Taxonomy" id="56406"/>
    <lineage>
        <taxon>Eukaryota</taxon>
        <taxon>Fungi</taxon>
        <taxon>Dikarya</taxon>
        <taxon>Ascomycota</taxon>
        <taxon>Saccharomycotina</taxon>
        <taxon>Saccharomycetes</taxon>
        <taxon>Saccharomycodales</taxon>
        <taxon>Saccharomycodaceae</taxon>
        <taxon>Hanseniaspora</taxon>
    </lineage>
</organism>
<dbReference type="Proteomes" id="UP000183365">
    <property type="component" value="Unassembled WGS sequence"/>
</dbReference>
<accession>A0A1L0CK98</accession>
<reference evidence="4" key="1">
    <citation type="submission" date="2016-11" db="EMBL/GenBank/DDBJ databases">
        <authorList>
            <person name="Guldener U."/>
        </authorList>
    </citation>
    <scope>NUCLEOTIDE SEQUENCE [LARGE SCALE GENOMIC DNA]</scope>
</reference>
<dbReference type="SMART" id="SM00322">
    <property type="entry name" value="KH"/>
    <property type="match status" value="1"/>
</dbReference>
<feature type="domain" description="K Homology" evidence="2">
    <location>
        <begin position="481"/>
        <end position="558"/>
    </location>
</feature>
<dbReference type="SUPFAM" id="SSF54791">
    <property type="entry name" value="Eukaryotic type KH-domain (KH-domain type I)"/>
    <property type="match status" value="1"/>
</dbReference>
<name>A0A1L0CK98_9ASCO</name>
<evidence type="ECO:0000259" key="2">
    <source>
        <dbReference type="SMART" id="SM00322"/>
    </source>
</evidence>
<evidence type="ECO:0000313" key="3">
    <source>
        <dbReference type="EMBL" id="SGZ38793.1"/>
    </source>
</evidence>
<dbReference type="InterPro" id="IPR004087">
    <property type="entry name" value="KH_dom"/>
</dbReference>
<dbReference type="GO" id="GO:0003723">
    <property type="term" value="F:RNA binding"/>
    <property type="evidence" value="ECO:0007669"/>
    <property type="project" value="UniProtKB-UniRule"/>
</dbReference>
<dbReference type="VEuPathDB" id="FungiDB:HGUI_00993"/>
<sequence length="744" mass="87923">MSDGSLIYRKINITNYYKPDLELIHSTNIDFNHYDDQKPYFKPTYKDIVLNENISSISFVKDNLTSSSIFTYNSLSSSKRHQLLDQYMCKNIEINELLLKSSDFIKKLETLLNDKIKYCIVKGGQLSKSMWVDEKFNSEYNQLRSFDNSQYNLKLLGLKEPLELIYLDVLKLICNSLPSEYCYEVIKLKSLSYIPLLYGFKKADYLHLIKTYGIDIVHPDLHFYKSCDHYEMLFITKKSNYTNLLISKNLIKDLLNKIRARKMYLKNFNNTFNDYVLSGEKIHFMLSNSNILHYLKGLMFDHAVSIELTTEKSNEKYLTICSTNEQNLLCFLKYLHFKIYDKILQFSIDLKNKENFDICCKDFMNDPYLTVISNESNLNIVLVGDRWDDLFTSYMKLNQKNIKYNFFLDLSNEFKEFIIGKKFGKINKIEKSLNNKCSLSLLIPNYEDNTQFQDTEFITIKIESNSFVDSINCLKLVQQELPYEKQLYIPESFHKYIIGINGENIQSITRRYNCFIQFMNTFENKQNEFGFIRYPNVIIRCPLKTAPNVEKVINEIQSLSMEIFNLKKITSLDNQNEMELQGIKILKLKKAELDLILNGSYDATKKLHHKIGELEMKYNLFIRFPEYDDDMDDEDDGILLIFKSCKHNTVLKIQDTDKQMSILKLTENDDKRSEEFVEDENLQLCINEIMKDYVPKKDKGNKYNMNQIKALDESQLKKLQRLLIWKYNNVIQKDKDGGYYVYTI</sequence>
<dbReference type="InterPro" id="IPR036612">
    <property type="entry name" value="KH_dom_type_1_sf"/>
</dbReference>
<dbReference type="Gene3D" id="3.30.1370.10">
    <property type="entry name" value="K Homology domain, type 1"/>
    <property type="match status" value="1"/>
</dbReference>
<proteinExistence type="predicted"/>
<dbReference type="Pfam" id="PF00013">
    <property type="entry name" value="KH_1"/>
    <property type="match status" value="1"/>
</dbReference>
<dbReference type="EMBL" id="FQNF01000012">
    <property type="protein sequence ID" value="SGZ38793.1"/>
    <property type="molecule type" value="Genomic_DNA"/>
</dbReference>
<dbReference type="AlphaFoldDB" id="A0A1L0CK98"/>
<dbReference type="PROSITE" id="PS50084">
    <property type="entry name" value="KH_TYPE_1"/>
    <property type="match status" value="1"/>
</dbReference>
<evidence type="ECO:0000256" key="1">
    <source>
        <dbReference type="PROSITE-ProRule" id="PRU00117"/>
    </source>
</evidence>
<keyword evidence="4" id="KW-1185">Reference proteome</keyword>